<reference evidence="2" key="1">
    <citation type="submission" date="2021-03" db="EMBL/GenBank/DDBJ databases">
        <title>Revisited historic fungal species revealed as producer of novel bioactive compounds through whole genome sequencing and comparative genomics.</title>
        <authorList>
            <person name="Vignolle G.A."/>
            <person name="Hochenegger N."/>
            <person name="Mach R.L."/>
            <person name="Mach-Aigner A.R."/>
            <person name="Javad Rahimi M."/>
            <person name="Salim K.A."/>
            <person name="Chan C.M."/>
            <person name="Lim L.B.L."/>
            <person name="Cai F."/>
            <person name="Druzhinina I.S."/>
            <person name="U'Ren J.M."/>
            <person name="Derntl C."/>
        </authorList>
    </citation>
    <scope>NUCLEOTIDE SEQUENCE</scope>
    <source>
        <strain evidence="2">TUCIM 5799</strain>
    </source>
</reference>
<dbReference type="Proteomes" id="UP000829685">
    <property type="component" value="Unassembled WGS sequence"/>
</dbReference>
<dbReference type="Gene3D" id="3.30.460.40">
    <property type="match status" value="1"/>
</dbReference>
<feature type="chain" id="PRO_5040245486" evidence="1">
    <location>
        <begin position="19"/>
        <end position="257"/>
    </location>
</feature>
<dbReference type="EMBL" id="JAFIMR010000006">
    <property type="protein sequence ID" value="KAI1877730.1"/>
    <property type="molecule type" value="Genomic_DNA"/>
</dbReference>
<gene>
    <name evidence="2" type="ORF">JX265_003738</name>
</gene>
<keyword evidence="3" id="KW-1185">Reference proteome</keyword>
<accession>A0A9Q0ASI0</accession>
<name>A0A9Q0ASI0_9PEZI</name>
<evidence type="ECO:0000256" key="1">
    <source>
        <dbReference type="SAM" id="SignalP"/>
    </source>
</evidence>
<sequence>MRLVPIVVLASLVQAVFCAVAPSTDERRAVTFGNHHEPLKLTRDTLSRRGKEYSITELDDLEEEAESASKDSIYKAIDHLTKLFKDKSIDYGLMGGVAMQLFGLESRDTHDADLAVSVNSGDLLKAIQDDPNIQRPGRLMAASGTARIFVKIGNQQVAMDVFVKGADQTPSLDTQTIKNYKVIKPGEIAKSKFKRLEDKDSDDILWLIQNKKDDIKKIADKVKKDDRVKFAEDFKDKDDVFKVILDVLDLDEDDVDD</sequence>
<keyword evidence="1" id="KW-0732">Signal</keyword>
<dbReference type="InterPro" id="IPR043519">
    <property type="entry name" value="NT_sf"/>
</dbReference>
<dbReference type="OrthoDB" id="10066232at2759"/>
<proteinExistence type="predicted"/>
<organism evidence="2 3">
    <name type="scientific">Neoarthrinium moseri</name>
    <dbReference type="NCBI Taxonomy" id="1658444"/>
    <lineage>
        <taxon>Eukaryota</taxon>
        <taxon>Fungi</taxon>
        <taxon>Dikarya</taxon>
        <taxon>Ascomycota</taxon>
        <taxon>Pezizomycotina</taxon>
        <taxon>Sordariomycetes</taxon>
        <taxon>Xylariomycetidae</taxon>
        <taxon>Amphisphaeriales</taxon>
        <taxon>Apiosporaceae</taxon>
        <taxon>Neoarthrinium</taxon>
    </lineage>
</organism>
<protein>
    <submittedName>
        <fullName evidence="2">Uncharacterized protein</fullName>
    </submittedName>
</protein>
<dbReference type="AlphaFoldDB" id="A0A9Q0ASI0"/>
<evidence type="ECO:0000313" key="3">
    <source>
        <dbReference type="Proteomes" id="UP000829685"/>
    </source>
</evidence>
<dbReference type="SUPFAM" id="SSF81301">
    <property type="entry name" value="Nucleotidyltransferase"/>
    <property type="match status" value="1"/>
</dbReference>
<comment type="caution">
    <text evidence="2">The sequence shown here is derived from an EMBL/GenBank/DDBJ whole genome shotgun (WGS) entry which is preliminary data.</text>
</comment>
<evidence type="ECO:0000313" key="2">
    <source>
        <dbReference type="EMBL" id="KAI1877730.1"/>
    </source>
</evidence>
<feature type="signal peptide" evidence="1">
    <location>
        <begin position="1"/>
        <end position="18"/>
    </location>
</feature>